<dbReference type="InterPro" id="IPR014710">
    <property type="entry name" value="RmlC-like_jellyroll"/>
</dbReference>
<dbReference type="Proteomes" id="UP000255389">
    <property type="component" value="Unassembled WGS sequence"/>
</dbReference>
<dbReference type="PATRIC" id="fig|1766.6.peg.1130"/>
<dbReference type="PANTHER" id="PTHR37694:SF1">
    <property type="entry name" value="SLR8022 PROTEIN"/>
    <property type="match status" value="1"/>
</dbReference>
<protein>
    <submittedName>
        <fullName evidence="2">Cupin</fullName>
    </submittedName>
</protein>
<dbReference type="SUPFAM" id="SSF51182">
    <property type="entry name" value="RmlC-like cupins"/>
    <property type="match status" value="1"/>
</dbReference>
<sequence length="134" mass="14191">MRIHIATHAYAAAGGGTILGMEKISLTAIARQQLAAARTANSGRSAHTVYGGHEHQLRQTLIALTEGNGLDEHESPGEATLQVIEGRVKLANSQASWEGSPGDHIVIPRTRHSLQALTDSVVLLTVVKEMGPNT</sequence>
<dbReference type="EMBL" id="CP011269">
    <property type="protein sequence ID" value="ALI24996.1"/>
    <property type="molecule type" value="Genomic_DNA"/>
</dbReference>
<evidence type="ECO:0000313" key="2">
    <source>
        <dbReference type="EMBL" id="SUA04559.1"/>
    </source>
</evidence>
<dbReference type="InterPro" id="IPR011051">
    <property type="entry name" value="RmlC_Cupin_sf"/>
</dbReference>
<evidence type="ECO:0000313" key="3">
    <source>
        <dbReference type="Proteomes" id="UP000057134"/>
    </source>
</evidence>
<name>A0A0N9XCM9_MYCFO</name>
<keyword evidence="3" id="KW-1185">Reference proteome</keyword>
<evidence type="ECO:0000313" key="1">
    <source>
        <dbReference type="EMBL" id="ALI24996.1"/>
    </source>
</evidence>
<dbReference type="CDD" id="cd02230">
    <property type="entry name" value="cupin_HP0902-like"/>
    <property type="match status" value="1"/>
</dbReference>
<dbReference type="Gene3D" id="2.60.120.10">
    <property type="entry name" value="Jelly Rolls"/>
    <property type="match status" value="1"/>
</dbReference>
<reference evidence="2 4" key="2">
    <citation type="submission" date="2018-06" db="EMBL/GenBank/DDBJ databases">
        <authorList>
            <consortium name="Pathogen Informatics"/>
            <person name="Doyle S."/>
        </authorList>
    </citation>
    <scope>NUCLEOTIDE SEQUENCE [LARGE SCALE GENOMIC DNA]</scope>
    <source>
        <strain evidence="2 4">NCTC1542</strain>
    </source>
</reference>
<dbReference type="EMBL" id="UGQY01000004">
    <property type="protein sequence ID" value="SUA04559.1"/>
    <property type="molecule type" value="Genomic_DNA"/>
</dbReference>
<organism evidence="1 3">
    <name type="scientific">Mycolicibacterium fortuitum</name>
    <name type="common">Mycobacterium fortuitum</name>
    <dbReference type="NCBI Taxonomy" id="1766"/>
    <lineage>
        <taxon>Bacteria</taxon>
        <taxon>Bacillati</taxon>
        <taxon>Actinomycetota</taxon>
        <taxon>Actinomycetes</taxon>
        <taxon>Mycobacteriales</taxon>
        <taxon>Mycobacteriaceae</taxon>
        <taxon>Mycolicibacterium</taxon>
    </lineage>
</organism>
<dbReference type="STRING" id="1766.XA26_11430"/>
<gene>
    <name evidence="2" type="ORF">NCTC1542_06064</name>
    <name evidence="1" type="ORF">XA26_11430</name>
</gene>
<proteinExistence type="predicted"/>
<dbReference type="KEGG" id="mft:XA26_11430"/>
<dbReference type="AlphaFoldDB" id="A0A0N9XCM9"/>
<dbReference type="Proteomes" id="UP000057134">
    <property type="component" value="Chromosome"/>
</dbReference>
<accession>A0A0N9XCM9</accession>
<dbReference type="PANTHER" id="PTHR37694">
    <property type="entry name" value="SLR8022 PROTEIN"/>
    <property type="match status" value="1"/>
</dbReference>
<evidence type="ECO:0000313" key="4">
    <source>
        <dbReference type="Proteomes" id="UP000255389"/>
    </source>
</evidence>
<reference evidence="1 3" key="1">
    <citation type="journal article" date="2015" name="MBio">
        <title>Enzymatic Degradation of Phenazines Can Generate Energy and Protect Sensitive Organisms from Toxicity.</title>
        <authorList>
            <person name="Costa K.C."/>
            <person name="Bergkessel M."/>
            <person name="Saunders S."/>
            <person name="Korlach J."/>
            <person name="Newman D.K."/>
        </authorList>
    </citation>
    <scope>NUCLEOTIDE SEQUENCE [LARGE SCALE GENOMIC DNA]</scope>
    <source>
        <strain evidence="1 3">CT6</strain>
    </source>
</reference>